<dbReference type="InterPro" id="IPR031924">
    <property type="entry name" value="GH115"/>
</dbReference>
<reference evidence="4" key="1">
    <citation type="journal article" date="2019" name="Int. J. Syst. Evol. Microbiol.">
        <title>The Global Catalogue of Microorganisms (GCM) 10K type strain sequencing project: providing services to taxonomists for standard genome sequencing and annotation.</title>
        <authorList>
            <consortium name="The Broad Institute Genomics Platform"/>
            <consortium name="The Broad Institute Genome Sequencing Center for Infectious Disease"/>
            <person name="Wu L."/>
            <person name="Ma J."/>
        </authorList>
    </citation>
    <scope>NUCLEOTIDE SEQUENCE [LARGE SCALE GENOMIC DNA]</scope>
    <source>
        <strain evidence="4">CECT 7477</strain>
    </source>
</reference>
<dbReference type="InterPro" id="IPR042301">
    <property type="entry name" value="GH115_sf"/>
</dbReference>
<comment type="caution">
    <text evidence="3">The sequence shown here is derived from an EMBL/GenBank/DDBJ whole genome shotgun (WGS) entry which is preliminary data.</text>
</comment>
<evidence type="ECO:0000313" key="3">
    <source>
        <dbReference type="EMBL" id="MFC4096427.1"/>
    </source>
</evidence>
<evidence type="ECO:0000256" key="1">
    <source>
        <dbReference type="ARBA" id="ARBA00022801"/>
    </source>
</evidence>
<proteinExistence type="predicted"/>
<dbReference type="Gene3D" id="3.20.20.520">
    <property type="entry name" value="Glycosyl hydrolase family 115"/>
    <property type="match status" value="1"/>
</dbReference>
<feature type="chain" id="PRO_5046595334" evidence="2">
    <location>
        <begin position="21"/>
        <end position="552"/>
    </location>
</feature>
<dbReference type="RefSeq" id="WP_192463637.1">
    <property type="nucleotide sequence ID" value="NZ_JACYFJ010000010.1"/>
</dbReference>
<dbReference type="Pfam" id="PF15979">
    <property type="entry name" value="Glyco_hydro_115"/>
    <property type="match status" value="1"/>
</dbReference>
<dbReference type="InterPro" id="IPR029018">
    <property type="entry name" value="Hex-like_dom2"/>
</dbReference>
<dbReference type="GO" id="GO:0016787">
    <property type="term" value="F:hydrolase activity"/>
    <property type="evidence" value="ECO:0007669"/>
    <property type="project" value="UniProtKB-KW"/>
</dbReference>
<protein>
    <submittedName>
        <fullName evidence="3">Glycosyl hydrolase 115 family protein</fullName>
    </submittedName>
</protein>
<sequence length="552" mass="63502">MKFDNKVLVLILLGFLTAQCTTTSGKFTISNDDTTTIFIGSNEPEYVQLAVNDLITDVKQISGITIKTVTSIDRCAGNCIVIGTLSDSSIKRYVDSEIVSALKGAWEKYAIFSSEEGGINRINIIGSNPRGTMFGIYYFLEKELDVDPLKYWTGYEAEKKEVIQLEHIDYMSSEPDFKFRGWFINDEDLLTEFKESGGVRNIDYPFYGQIVNPSLIKEVAEAAVRLRYNLIIPASFIDIRNPAEERLIAEASKRGLYISMHHIEPLGVSAFGYQNYWKEKGQEPLFSFYSEKEKLIETWTEYARRWAKYPDVIWQIGLRGIADRPMWFADPGVPQSDEDRARIISDAMHAQKEIIKEVTREEKPLMSTTLWAEGAVFNQKGLLKIPDNVMVVFADNSPGYVWQSDFYETEREDNVKYGIYYHYQLWGSGPHLSQAIPPFKPFQLFKEAVNRDSDEYAILNVSNIREFSLALQTTSDMLWNMTLFESSEALKSWCAKRFSLAPQETYMAYRQYFDSYEKVGKKQIPGFLDGQQRIKGLSILGQLEKKHKKRLW</sequence>
<organism evidence="3 4">
    <name type="scientific">Euzebyella saccharophila</name>
    <dbReference type="NCBI Taxonomy" id="679664"/>
    <lineage>
        <taxon>Bacteria</taxon>
        <taxon>Pseudomonadati</taxon>
        <taxon>Bacteroidota</taxon>
        <taxon>Flavobacteriia</taxon>
        <taxon>Flavobacteriales</taxon>
        <taxon>Flavobacteriaceae</taxon>
        <taxon>Euzebyella</taxon>
    </lineage>
</organism>
<evidence type="ECO:0000256" key="2">
    <source>
        <dbReference type="SAM" id="SignalP"/>
    </source>
</evidence>
<evidence type="ECO:0000313" key="4">
    <source>
        <dbReference type="Proteomes" id="UP001595814"/>
    </source>
</evidence>
<gene>
    <name evidence="3" type="ORF">ACFOUT_11125</name>
</gene>
<dbReference type="Gene3D" id="3.30.379.10">
    <property type="entry name" value="Chitobiase/beta-hexosaminidase domain 2-like"/>
    <property type="match status" value="1"/>
</dbReference>
<dbReference type="SUPFAM" id="SSF55545">
    <property type="entry name" value="beta-N-acetylhexosaminidase-like domain"/>
    <property type="match status" value="1"/>
</dbReference>
<keyword evidence="1 3" id="KW-0378">Hydrolase</keyword>
<dbReference type="PANTHER" id="PTHR37842:SF2">
    <property type="entry name" value="GYLCOSYL HYDROLASE 115 C-TERMINAL DOMAIN-CONTAINING PROTEIN"/>
    <property type="match status" value="1"/>
</dbReference>
<accession>A0ABV8JTY3</accession>
<dbReference type="EMBL" id="JBHSAW010000007">
    <property type="protein sequence ID" value="MFC4096427.1"/>
    <property type="molecule type" value="Genomic_DNA"/>
</dbReference>
<keyword evidence="4" id="KW-1185">Reference proteome</keyword>
<name>A0ABV8JTY3_9FLAO</name>
<dbReference type="Proteomes" id="UP001595814">
    <property type="component" value="Unassembled WGS sequence"/>
</dbReference>
<dbReference type="PANTHER" id="PTHR37842">
    <property type="match status" value="1"/>
</dbReference>
<keyword evidence="2" id="KW-0732">Signal</keyword>
<feature type="signal peptide" evidence="2">
    <location>
        <begin position="1"/>
        <end position="20"/>
    </location>
</feature>